<dbReference type="InterPro" id="IPR011009">
    <property type="entry name" value="Kinase-like_dom_sf"/>
</dbReference>
<dbReference type="InterPro" id="IPR052059">
    <property type="entry name" value="CR_Ser/Thr_kinase"/>
</dbReference>
<gene>
    <name evidence="6" type="primary">ga27488</name>
    <name evidence="6" type="ORF">PR202_ga27488</name>
</gene>
<keyword evidence="1" id="KW-0808">Transferase</keyword>
<organism evidence="6 7">
    <name type="scientific">Eleusine coracana subsp. coracana</name>
    <dbReference type="NCBI Taxonomy" id="191504"/>
    <lineage>
        <taxon>Eukaryota</taxon>
        <taxon>Viridiplantae</taxon>
        <taxon>Streptophyta</taxon>
        <taxon>Embryophyta</taxon>
        <taxon>Tracheophyta</taxon>
        <taxon>Spermatophyta</taxon>
        <taxon>Magnoliopsida</taxon>
        <taxon>Liliopsida</taxon>
        <taxon>Poales</taxon>
        <taxon>Poaceae</taxon>
        <taxon>PACMAD clade</taxon>
        <taxon>Chloridoideae</taxon>
        <taxon>Cynodonteae</taxon>
        <taxon>Eleusininae</taxon>
        <taxon>Eleusine</taxon>
    </lineage>
</organism>
<dbReference type="EMBL" id="BQKI01000016">
    <property type="protein sequence ID" value="GJN09479.1"/>
    <property type="molecule type" value="Genomic_DNA"/>
</dbReference>
<dbReference type="Gene3D" id="1.10.510.10">
    <property type="entry name" value="Transferase(Phosphotransferase) domain 1"/>
    <property type="match status" value="1"/>
</dbReference>
<evidence type="ECO:0000259" key="5">
    <source>
        <dbReference type="Pfam" id="PF07714"/>
    </source>
</evidence>
<dbReference type="InterPro" id="IPR001245">
    <property type="entry name" value="Ser-Thr/Tyr_kinase_cat_dom"/>
</dbReference>
<evidence type="ECO:0000313" key="7">
    <source>
        <dbReference type="Proteomes" id="UP001054889"/>
    </source>
</evidence>
<protein>
    <recommendedName>
        <fullName evidence="5">Serine-threonine/tyrosine-protein kinase catalytic domain-containing protein</fullName>
    </recommendedName>
</protein>
<evidence type="ECO:0000313" key="6">
    <source>
        <dbReference type="EMBL" id="GJN09479.1"/>
    </source>
</evidence>
<proteinExistence type="predicted"/>
<evidence type="ECO:0000256" key="1">
    <source>
        <dbReference type="ARBA" id="ARBA00022679"/>
    </source>
</evidence>
<dbReference type="Proteomes" id="UP001054889">
    <property type="component" value="Unassembled WGS sequence"/>
</dbReference>
<keyword evidence="7" id="KW-1185">Reference proteome</keyword>
<sequence length="188" mass="21452">MEQLLQSRGYLAPEYALRGQVTKKSDIYSFGVLLLEIVTGRCNHNARLPPEDQFLLERVPFRLSSISYWMRYICGTAHYSFDSHILYSIVEAENLSFTWTNYEQGKLEEIIDIDIGDDLDVEAACRLLKIGLLCTQDAMKLRPSMTNVVQMLIGERAVSMDKVTKPVVISDNELKADDQQRLTDALLQ</sequence>
<feature type="domain" description="Serine-threonine/tyrosine-protein kinase catalytic" evidence="5">
    <location>
        <begin position="10"/>
        <end position="41"/>
    </location>
</feature>
<dbReference type="AlphaFoldDB" id="A0AAV5DEQ8"/>
<dbReference type="SUPFAM" id="SSF56112">
    <property type="entry name" value="Protein kinase-like (PK-like)"/>
    <property type="match status" value="1"/>
</dbReference>
<reference evidence="6" key="1">
    <citation type="journal article" date="2018" name="DNA Res.">
        <title>Multiple hybrid de novo genome assembly of finger millet, an orphan allotetraploid crop.</title>
        <authorList>
            <person name="Hatakeyama M."/>
            <person name="Aluri S."/>
            <person name="Balachadran M.T."/>
            <person name="Sivarajan S.R."/>
            <person name="Patrignani A."/>
            <person name="Gruter S."/>
            <person name="Poveda L."/>
            <person name="Shimizu-Inatsugi R."/>
            <person name="Baeten J."/>
            <person name="Francoijs K.J."/>
            <person name="Nataraja K.N."/>
            <person name="Reddy Y.A.N."/>
            <person name="Phadnis S."/>
            <person name="Ravikumar R.L."/>
            <person name="Schlapbach R."/>
            <person name="Sreeman S.M."/>
            <person name="Shimizu K.K."/>
        </authorList>
    </citation>
    <scope>NUCLEOTIDE SEQUENCE</scope>
</reference>
<reference evidence="6" key="2">
    <citation type="submission" date="2021-12" db="EMBL/GenBank/DDBJ databases">
        <title>Resequencing data analysis of finger millet.</title>
        <authorList>
            <person name="Hatakeyama M."/>
            <person name="Aluri S."/>
            <person name="Balachadran M.T."/>
            <person name="Sivarajan S.R."/>
            <person name="Poveda L."/>
            <person name="Shimizu-Inatsugi R."/>
            <person name="Schlapbach R."/>
            <person name="Sreeman S.M."/>
            <person name="Shimizu K.K."/>
        </authorList>
    </citation>
    <scope>NUCLEOTIDE SEQUENCE</scope>
</reference>
<dbReference type="Pfam" id="PF07714">
    <property type="entry name" value="PK_Tyr_Ser-Thr"/>
    <property type="match status" value="1"/>
</dbReference>
<keyword evidence="4" id="KW-0067">ATP-binding</keyword>
<keyword evidence="3" id="KW-0418">Kinase</keyword>
<evidence type="ECO:0000256" key="4">
    <source>
        <dbReference type="ARBA" id="ARBA00022840"/>
    </source>
</evidence>
<keyword evidence="2" id="KW-0547">Nucleotide-binding</keyword>
<dbReference type="GO" id="GO:0004672">
    <property type="term" value="F:protein kinase activity"/>
    <property type="evidence" value="ECO:0007669"/>
    <property type="project" value="InterPro"/>
</dbReference>
<comment type="caution">
    <text evidence="6">The sequence shown here is derived from an EMBL/GenBank/DDBJ whole genome shotgun (WGS) entry which is preliminary data.</text>
</comment>
<evidence type="ECO:0000256" key="3">
    <source>
        <dbReference type="ARBA" id="ARBA00022777"/>
    </source>
</evidence>
<name>A0AAV5DEQ8_ELECO</name>
<dbReference type="GO" id="GO:0005524">
    <property type="term" value="F:ATP binding"/>
    <property type="evidence" value="ECO:0007669"/>
    <property type="project" value="UniProtKB-KW"/>
</dbReference>
<dbReference type="PANTHER" id="PTHR47973">
    <property type="entry name" value="CYSTEINE-RICH RECEPTOR-LIKE PROTEIN KINASE 3"/>
    <property type="match status" value="1"/>
</dbReference>
<accession>A0AAV5DEQ8</accession>
<evidence type="ECO:0000256" key="2">
    <source>
        <dbReference type="ARBA" id="ARBA00022741"/>
    </source>
</evidence>